<sequence>MWTQRDQFSNQQLPLANDHLIALQHEQRLSNHPHSERSKAPLHNRRLTPVIDVGDLVYLHSDRNKSRARDRYLVVAIDPPFSDIKKFIGSQLRSSSFRVKLTECFKVPSDLADPLHPPRQCRGHDSDDED</sequence>
<keyword evidence="3" id="KW-1185">Reference proteome</keyword>
<gene>
    <name evidence="2" type="ORF">PEVE_00005406</name>
</gene>
<evidence type="ECO:0000256" key="1">
    <source>
        <dbReference type="SAM" id="MobiDB-lite"/>
    </source>
</evidence>
<reference evidence="2 3" key="1">
    <citation type="submission" date="2022-05" db="EMBL/GenBank/DDBJ databases">
        <authorList>
            <consortium name="Genoscope - CEA"/>
            <person name="William W."/>
        </authorList>
    </citation>
    <scope>NUCLEOTIDE SEQUENCE [LARGE SCALE GENOMIC DNA]</scope>
</reference>
<protein>
    <submittedName>
        <fullName evidence="2">Uncharacterized protein</fullName>
    </submittedName>
</protein>
<dbReference type="Proteomes" id="UP001159427">
    <property type="component" value="Unassembled WGS sequence"/>
</dbReference>
<dbReference type="EMBL" id="CALNXI010001342">
    <property type="protein sequence ID" value="CAH3165623.1"/>
    <property type="molecule type" value="Genomic_DNA"/>
</dbReference>
<name>A0ABN8QJ80_9CNID</name>
<comment type="caution">
    <text evidence="2">The sequence shown here is derived from an EMBL/GenBank/DDBJ whole genome shotgun (WGS) entry which is preliminary data.</text>
</comment>
<accession>A0ABN8QJ80</accession>
<evidence type="ECO:0000313" key="2">
    <source>
        <dbReference type="EMBL" id="CAH3165623.1"/>
    </source>
</evidence>
<feature type="region of interest" description="Disordered" evidence="1">
    <location>
        <begin position="109"/>
        <end position="130"/>
    </location>
</feature>
<organism evidence="2 3">
    <name type="scientific">Porites evermanni</name>
    <dbReference type="NCBI Taxonomy" id="104178"/>
    <lineage>
        <taxon>Eukaryota</taxon>
        <taxon>Metazoa</taxon>
        <taxon>Cnidaria</taxon>
        <taxon>Anthozoa</taxon>
        <taxon>Hexacorallia</taxon>
        <taxon>Scleractinia</taxon>
        <taxon>Fungiina</taxon>
        <taxon>Poritidae</taxon>
        <taxon>Porites</taxon>
    </lineage>
</organism>
<evidence type="ECO:0000313" key="3">
    <source>
        <dbReference type="Proteomes" id="UP001159427"/>
    </source>
</evidence>
<proteinExistence type="predicted"/>